<evidence type="ECO:0000256" key="1">
    <source>
        <dbReference type="SAM" id="Phobius"/>
    </source>
</evidence>
<proteinExistence type="predicted"/>
<keyword evidence="1" id="KW-1133">Transmembrane helix</keyword>
<evidence type="ECO:0000313" key="2">
    <source>
        <dbReference type="EMBL" id="VFK59029.1"/>
    </source>
</evidence>
<reference evidence="2" key="1">
    <citation type="submission" date="2019-02" db="EMBL/GenBank/DDBJ databases">
        <authorList>
            <person name="Gruber-Vodicka R. H."/>
            <person name="Seah K. B. B."/>
        </authorList>
    </citation>
    <scope>NUCLEOTIDE SEQUENCE</scope>
    <source>
        <strain evidence="2">BECK_BY1</strain>
    </source>
</reference>
<organism evidence="2">
    <name type="scientific">Candidatus Kentrum sp. TUN</name>
    <dbReference type="NCBI Taxonomy" id="2126343"/>
    <lineage>
        <taxon>Bacteria</taxon>
        <taxon>Pseudomonadati</taxon>
        <taxon>Pseudomonadota</taxon>
        <taxon>Gammaproteobacteria</taxon>
        <taxon>Candidatus Kentrum</taxon>
    </lineage>
</organism>
<sequence length="83" mass="9004">MLKENDLSGLRLIFYMVIPFLLGGCVAALPVVTAVSMAATAGLGFKFVQLETGGSIEISFDDEELINQEEIRSVRKPAVWTGE</sequence>
<dbReference type="PROSITE" id="PS51257">
    <property type="entry name" value="PROKAR_LIPOPROTEIN"/>
    <property type="match status" value="1"/>
</dbReference>
<protein>
    <submittedName>
        <fullName evidence="2">Uncharacterized protein</fullName>
    </submittedName>
</protein>
<dbReference type="AlphaFoldDB" id="A0A450ZZ02"/>
<accession>A0A450ZZ02</accession>
<name>A0A450ZZ02_9GAMM</name>
<feature type="transmembrane region" description="Helical" evidence="1">
    <location>
        <begin position="12"/>
        <end position="39"/>
    </location>
</feature>
<keyword evidence="1" id="KW-0472">Membrane</keyword>
<keyword evidence="1" id="KW-0812">Transmembrane</keyword>
<gene>
    <name evidence="2" type="ORF">BECKTUN1418D_GA0071000_10948</name>
</gene>
<dbReference type="EMBL" id="CAADFX010000094">
    <property type="protein sequence ID" value="VFK59029.1"/>
    <property type="molecule type" value="Genomic_DNA"/>
</dbReference>